<dbReference type="EC" id="7.1.1.1" evidence="3"/>
<evidence type="ECO:0000256" key="5">
    <source>
        <dbReference type="ARBA" id="ARBA00022857"/>
    </source>
</evidence>
<organism evidence="11 12">
    <name type="scientific">Actinosynnema pretiosum subsp. pretiosum</name>
    <dbReference type="NCBI Taxonomy" id="103721"/>
    <lineage>
        <taxon>Bacteria</taxon>
        <taxon>Bacillati</taxon>
        <taxon>Actinomycetota</taxon>
        <taxon>Actinomycetes</taxon>
        <taxon>Pseudonocardiales</taxon>
        <taxon>Pseudonocardiaceae</taxon>
        <taxon>Actinosynnema</taxon>
    </lineage>
</organism>
<dbReference type="Gene3D" id="3.40.50.720">
    <property type="entry name" value="NAD(P)-binding Rossmann-like Domain"/>
    <property type="match status" value="2"/>
</dbReference>
<comment type="function">
    <text evidence="1">The transhydrogenation between NADH and NADP is coupled to respiration and ATP hydrolysis and functions as a proton pump across the membrane.</text>
</comment>
<evidence type="ECO:0000256" key="1">
    <source>
        <dbReference type="ARBA" id="ARBA00003943"/>
    </source>
</evidence>
<dbReference type="SUPFAM" id="SSF51735">
    <property type="entry name" value="NAD(P)-binding Rossmann-fold domains"/>
    <property type="match status" value="1"/>
</dbReference>
<dbReference type="PANTHER" id="PTHR10160">
    <property type="entry name" value="NAD(P) TRANSHYDROGENASE"/>
    <property type="match status" value="1"/>
</dbReference>
<gene>
    <name evidence="11" type="ORF">KCV87_13935</name>
</gene>
<dbReference type="InterPro" id="IPR007886">
    <property type="entry name" value="AlaDH/PNT_N"/>
</dbReference>
<sequence>MWSRSPRAPYGDRVRVGIPAESRPAERRVAALPETVAPLIAAGLGALVQSGAGAGAHTRDEEYRSVGAVVVPEHPAGSAEVVASVQPLDVEQAGRLRPGDVTVSFLPPAAELDLVRVLAERGVTAFSLDLLPRVTRAQPADALSSQALVAGYRAVLLAAQRLPRFLPMFTTAAGTVPPARVLVLGAGVAGLQAIATARRLGAVVEAYDVRSAAAEEVRSLGARFLELGLEGQGGVYADERSEEFLGRQRELLADRVAASDVVITTAAVPGRRAPVLVTAEMLKAMAPGSVVVDLAAESGGNCACSVAGEEVVVGDVLVHGARNLPSTMPVHASRLYARNVANLLLMMVSGGRIAPDLADEVIGGCCLTHDGEVRHAPTRALL</sequence>
<keyword evidence="5" id="KW-0521">NADP</keyword>
<evidence type="ECO:0000256" key="2">
    <source>
        <dbReference type="ARBA" id="ARBA00005689"/>
    </source>
</evidence>
<evidence type="ECO:0000313" key="11">
    <source>
        <dbReference type="EMBL" id="QUF07042.1"/>
    </source>
</evidence>
<comment type="catalytic activity">
    <reaction evidence="8">
        <text>NAD(+) + NADPH + H(+)(in) = NADH + NADP(+) + H(+)(out)</text>
        <dbReference type="Rhea" id="RHEA:47992"/>
        <dbReference type="ChEBI" id="CHEBI:15378"/>
        <dbReference type="ChEBI" id="CHEBI:57540"/>
        <dbReference type="ChEBI" id="CHEBI:57783"/>
        <dbReference type="ChEBI" id="CHEBI:57945"/>
        <dbReference type="ChEBI" id="CHEBI:58349"/>
        <dbReference type="EC" id="7.1.1.1"/>
    </reaction>
</comment>
<dbReference type="SUPFAM" id="SSF52283">
    <property type="entry name" value="Formate/glycerate dehydrogenase catalytic domain-like"/>
    <property type="match status" value="1"/>
</dbReference>
<dbReference type="InterPro" id="IPR008143">
    <property type="entry name" value="Ala_DH/PNT_CS2"/>
</dbReference>
<evidence type="ECO:0000313" key="12">
    <source>
        <dbReference type="Proteomes" id="UP000677152"/>
    </source>
</evidence>
<dbReference type="PANTHER" id="PTHR10160:SF19">
    <property type="entry name" value="PROTON-TRANSLOCATING NAD(P)(+) TRANSHYDROGENASE"/>
    <property type="match status" value="1"/>
</dbReference>
<evidence type="ECO:0000256" key="6">
    <source>
        <dbReference type="ARBA" id="ARBA00022967"/>
    </source>
</evidence>
<dbReference type="Pfam" id="PF05222">
    <property type="entry name" value="AlaDh_PNT_N"/>
    <property type="match status" value="1"/>
</dbReference>
<dbReference type="Proteomes" id="UP000677152">
    <property type="component" value="Chromosome"/>
</dbReference>
<evidence type="ECO:0000256" key="7">
    <source>
        <dbReference type="ARBA" id="ARBA00023027"/>
    </source>
</evidence>
<evidence type="ECO:0000256" key="3">
    <source>
        <dbReference type="ARBA" id="ARBA00012943"/>
    </source>
</evidence>
<dbReference type="InterPro" id="IPR036291">
    <property type="entry name" value="NAD(P)-bd_dom_sf"/>
</dbReference>
<dbReference type="SMART" id="SM01002">
    <property type="entry name" value="AlaDh_PNT_C"/>
    <property type="match status" value="1"/>
</dbReference>
<dbReference type="SMART" id="SM01003">
    <property type="entry name" value="AlaDh_PNT_N"/>
    <property type="match status" value="1"/>
</dbReference>
<dbReference type="CDD" id="cd05304">
    <property type="entry name" value="Rubrum_tdh"/>
    <property type="match status" value="1"/>
</dbReference>
<dbReference type="GO" id="GO:0006740">
    <property type="term" value="P:NADPH regeneration"/>
    <property type="evidence" value="ECO:0007669"/>
    <property type="project" value="TreeGrafter"/>
</dbReference>
<evidence type="ECO:0000256" key="4">
    <source>
        <dbReference type="ARBA" id="ARBA00022741"/>
    </source>
</evidence>
<dbReference type="GO" id="GO:0050661">
    <property type="term" value="F:NADP binding"/>
    <property type="evidence" value="ECO:0007669"/>
    <property type="project" value="TreeGrafter"/>
</dbReference>
<feature type="domain" description="Alanine dehydrogenase/pyridine nucleotide transhydrogenase N-terminal" evidence="10">
    <location>
        <begin position="17"/>
        <end position="150"/>
    </location>
</feature>
<comment type="similarity">
    <text evidence="2">Belongs to the AlaDH/PNT family.</text>
</comment>
<dbReference type="GO" id="GO:0008750">
    <property type="term" value="F:proton-translocating NAD(P)+ transhydrogenase activity"/>
    <property type="evidence" value="ECO:0007669"/>
    <property type="project" value="UniProtKB-EC"/>
</dbReference>
<feature type="domain" description="Alanine dehydrogenase/pyridine nucleotide transhydrogenase NAD(H)-binding" evidence="9">
    <location>
        <begin position="159"/>
        <end position="320"/>
    </location>
</feature>
<reference evidence="11" key="1">
    <citation type="submission" date="2021-04" db="EMBL/GenBank/DDBJ databases">
        <title>Genomic sequence of Actinosynnema pretiosum subsp. pretiosum ATCC 31280 (C-14919).</title>
        <authorList>
            <person name="Bai L."/>
            <person name="Wang X."/>
            <person name="Xiao Y."/>
        </authorList>
    </citation>
    <scope>NUCLEOTIDE SEQUENCE</scope>
    <source>
        <strain evidence="11">ATCC 31280</strain>
    </source>
</reference>
<dbReference type="PROSITE" id="PS00837">
    <property type="entry name" value="ALADH_PNT_2"/>
    <property type="match status" value="1"/>
</dbReference>
<evidence type="ECO:0000256" key="8">
    <source>
        <dbReference type="ARBA" id="ARBA00048202"/>
    </source>
</evidence>
<proteinExistence type="inferred from homology"/>
<dbReference type="Pfam" id="PF01262">
    <property type="entry name" value="AlaDh_PNT_C"/>
    <property type="match status" value="1"/>
</dbReference>
<keyword evidence="4" id="KW-0547">Nucleotide-binding</keyword>
<dbReference type="GO" id="GO:0016491">
    <property type="term" value="F:oxidoreductase activity"/>
    <property type="evidence" value="ECO:0007669"/>
    <property type="project" value="InterPro"/>
</dbReference>
<dbReference type="GO" id="GO:0005886">
    <property type="term" value="C:plasma membrane"/>
    <property type="evidence" value="ECO:0007669"/>
    <property type="project" value="TreeGrafter"/>
</dbReference>
<evidence type="ECO:0000259" key="9">
    <source>
        <dbReference type="SMART" id="SM01002"/>
    </source>
</evidence>
<evidence type="ECO:0000259" key="10">
    <source>
        <dbReference type="SMART" id="SM01003"/>
    </source>
</evidence>
<accession>A0AA45LBM6</accession>
<name>A0AA45LBM6_9PSEU</name>
<dbReference type="AlphaFoldDB" id="A0AA45LBM6"/>
<keyword evidence="6" id="KW-1278">Translocase</keyword>
<dbReference type="InterPro" id="IPR007698">
    <property type="entry name" value="AlaDH/PNT_NAD(H)-bd"/>
</dbReference>
<dbReference type="EMBL" id="CP073249">
    <property type="protein sequence ID" value="QUF07042.1"/>
    <property type="molecule type" value="Genomic_DNA"/>
</dbReference>
<keyword evidence="7" id="KW-0520">NAD</keyword>
<protein>
    <recommendedName>
        <fullName evidence="3">proton-translocating NAD(P)(+) transhydrogenase</fullName>
        <ecNumber evidence="3">7.1.1.1</ecNumber>
    </recommendedName>
</protein>